<dbReference type="AlphaFoldDB" id="W8NRB4"/>
<dbReference type="EMBL" id="CP007264">
    <property type="protein sequence ID" value="AHL21723.1"/>
    <property type="molecule type" value="Genomic_DNA"/>
</dbReference>
<dbReference type="GeneID" id="25384371"/>
<keyword evidence="3" id="KW-1185">Reference proteome</keyword>
<evidence type="ECO:0000313" key="2">
    <source>
        <dbReference type="EMBL" id="AHL21723.1"/>
    </source>
</evidence>
<feature type="transmembrane region" description="Helical" evidence="1">
    <location>
        <begin position="129"/>
        <end position="147"/>
    </location>
</feature>
<gene>
    <name evidence="2" type="ORF">BD01_0092</name>
</gene>
<feature type="transmembrane region" description="Helical" evidence="1">
    <location>
        <begin position="286"/>
        <end position="304"/>
    </location>
</feature>
<dbReference type="RefSeq" id="WP_051482139.1">
    <property type="nucleotide sequence ID" value="NZ_CP007264.1"/>
</dbReference>
<dbReference type="InterPro" id="IPR002760">
    <property type="entry name" value="O_anti_polymase"/>
</dbReference>
<dbReference type="eggNOG" id="arCOG05723">
    <property type="taxonomic scope" value="Archaea"/>
</dbReference>
<feature type="transmembrane region" description="Helical" evidence="1">
    <location>
        <begin position="58"/>
        <end position="84"/>
    </location>
</feature>
<dbReference type="Pfam" id="PF01901">
    <property type="entry name" value="O_anti_polymase"/>
    <property type="match status" value="1"/>
</dbReference>
<dbReference type="OrthoDB" id="102256at2157"/>
<sequence length="350" mass="38104">MKPTEVFALTAWTYLGMAWLGKVLYFKGIDVGPALYAILFLSLLLIGENLGPRLRGEAFLPALILLVPLGPIYFIGGLVSFAILFFALKRNLLRKAVLPAVLLAVSLTVFACIKWGIPVLKPELRYTSASVPFLVAGDIIIGTIAVFPDVRLLVLGEAIALISASRTVGLGVAAAYALRMAYDNKLTIEELKRHRKAVLLGIVLLLAVFLARHYVTVREYSTWRLGFLGSLLYRPASSYTVYERLFHLGMPLGNRELLFNPDPTGYVGELFGKEVGYTYTLFGQPAYDFGILGLLEALILGLALGRASKNPFTGTFALTVAILALDIGIEGQFLVAILLMAYLAGVKEDG</sequence>
<dbReference type="HOGENOM" id="CLU_779923_0_0_2"/>
<reference evidence="2 3" key="1">
    <citation type="submission" date="2014-02" db="EMBL/GenBank/DDBJ databases">
        <title>Genome Sequence of an Hyperthermophilic Archaeon, Thermococcus nautili 30-1, producing viral vesicles.</title>
        <authorList>
            <person name="Oberto J."/>
            <person name="Gaudin M."/>
            <person name="Cossu M."/>
            <person name="Gorlas A."/>
            <person name="Slesarev A."/>
            <person name="Marguet E."/>
            <person name="Forterre P."/>
        </authorList>
    </citation>
    <scope>NUCLEOTIDE SEQUENCE [LARGE SCALE GENOMIC DNA]</scope>
    <source>
        <strain evidence="2 3">30-1</strain>
    </source>
</reference>
<feature type="transmembrane region" description="Helical" evidence="1">
    <location>
        <begin position="24"/>
        <end position="46"/>
    </location>
</feature>
<protein>
    <submittedName>
        <fullName evidence="2">Putative archaeal membrane protein</fullName>
    </submittedName>
</protein>
<feature type="transmembrane region" description="Helical" evidence="1">
    <location>
        <begin position="197"/>
        <end position="215"/>
    </location>
</feature>
<feature type="transmembrane region" description="Helical" evidence="1">
    <location>
        <begin position="153"/>
        <end position="176"/>
    </location>
</feature>
<dbReference type="Proteomes" id="UP000019434">
    <property type="component" value="Chromosome"/>
</dbReference>
<keyword evidence="1" id="KW-0812">Transmembrane</keyword>
<accession>W8NRB4</accession>
<proteinExistence type="predicted"/>
<evidence type="ECO:0000256" key="1">
    <source>
        <dbReference type="SAM" id="Phobius"/>
    </source>
</evidence>
<keyword evidence="1" id="KW-1133">Transmembrane helix</keyword>
<keyword evidence="1" id="KW-0472">Membrane</keyword>
<evidence type="ECO:0000313" key="3">
    <source>
        <dbReference type="Proteomes" id="UP000019434"/>
    </source>
</evidence>
<name>W8NRB4_9EURY</name>
<organism evidence="2 3">
    <name type="scientific">Thermococcus nautili</name>
    <dbReference type="NCBI Taxonomy" id="195522"/>
    <lineage>
        <taxon>Archaea</taxon>
        <taxon>Methanobacteriati</taxon>
        <taxon>Methanobacteriota</taxon>
        <taxon>Thermococci</taxon>
        <taxon>Thermococcales</taxon>
        <taxon>Thermococcaceae</taxon>
        <taxon>Thermococcus</taxon>
    </lineage>
</organism>
<dbReference type="KEGG" id="tnu:BD01_0092"/>
<dbReference type="STRING" id="195522.BD01_0092"/>
<feature type="transmembrane region" description="Helical" evidence="1">
    <location>
        <begin position="96"/>
        <end position="117"/>
    </location>
</feature>
<feature type="transmembrane region" description="Helical" evidence="1">
    <location>
        <begin position="316"/>
        <end position="344"/>
    </location>
</feature>